<dbReference type="EC" id="3.2.1.55" evidence="3"/>
<evidence type="ECO:0000259" key="6">
    <source>
        <dbReference type="SMART" id="SM00813"/>
    </source>
</evidence>
<keyword evidence="8" id="KW-1185">Reference proteome</keyword>
<dbReference type="OrthoDB" id="9758923at2"/>
<evidence type="ECO:0000256" key="5">
    <source>
        <dbReference type="ARBA" id="ARBA00022801"/>
    </source>
</evidence>
<proteinExistence type="inferred from homology"/>
<dbReference type="GO" id="GO:0046556">
    <property type="term" value="F:alpha-L-arabinofuranosidase activity"/>
    <property type="evidence" value="ECO:0007669"/>
    <property type="project" value="UniProtKB-EC"/>
</dbReference>
<evidence type="ECO:0000256" key="4">
    <source>
        <dbReference type="ARBA" id="ARBA00022729"/>
    </source>
</evidence>
<dbReference type="InterPro" id="IPR017853">
    <property type="entry name" value="GH"/>
</dbReference>
<evidence type="ECO:0000313" key="8">
    <source>
        <dbReference type="Proteomes" id="UP000277256"/>
    </source>
</evidence>
<dbReference type="Gene3D" id="2.60.120.260">
    <property type="entry name" value="Galactose-binding domain-like"/>
    <property type="match status" value="1"/>
</dbReference>
<dbReference type="InterPro" id="IPR055235">
    <property type="entry name" value="ASD1_cat"/>
</dbReference>
<dbReference type="Pfam" id="PF22848">
    <property type="entry name" value="ASD1_dom"/>
    <property type="match status" value="1"/>
</dbReference>
<comment type="similarity">
    <text evidence="2">Belongs to the glycosyl hydrolase 51 family.</text>
</comment>
<comment type="caution">
    <text evidence="7">The sequence shown here is derived from an EMBL/GenBank/DDBJ whole genome shotgun (WGS) entry which is preliminary data.</text>
</comment>
<dbReference type="GO" id="GO:0046373">
    <property type="term" value="P:L-arabinose metabolic process"/>
    <property type="evidence" value="ECO:0007669"/>
    <property type="project" value="InterPro"/>
</dbReference>
<gene>
    <name evidence="7" type="ORF">EIW28_02015</name>
</gene>
<dbReference type="EMBL" id="RSEB01000001">
    <property type="protein sequence ID" value="RRS01566.1"/>
    <property type="molecule type" value="Genomic_DNA"/>
</dbReference>
<reference evidence="7 8" key="1">
    <citation type="submission" date="2018-12" db="EMBL/GenBank/DDBJ databases">
        <title>Glycomyces sp. YIM 121974 draft genome.</title>
        <authorList>
            <person name="Li Q."/>
        </authorList>
    </citation>
    <scope>NUCLEOTIDE SEQUENCE [LARGE SCALE GENOMIC DNA]</scope>
    <source>
        <strain evidence="7 8">YIM 121974</strain>
    </source>
</reference>
<evidence type="ECO:0000256" key="1">
    <source>
        <dbReference type="ARBA" id="ARBA00001462"/>
    </source>
</evidence>
<dbReference type="RefSeq" id="WP_125246043.1">
    <property type="nucleotide sequence ID" value="NZ_RSEB01000001.1"/>
</dbReference>
<dbReference type="Pfam" id="PF06964">
    <property type="entry name" value="Alpha-L-AF_C"/>
    <property type="match status" value="1"/>
</dbReference>
<dbReference type="AlphaFoldDB" id="A0A426V3W3"/>
<comment type="catalytic activity">
    <reaction evidence="1">
        <text>Hydrolysis of terminal non-reducing alpha-L-arabinofuranoside residues in alpha-L-arabinosides.</text>
        <dbReference type="EC" id="3.2.1.55"/>
    </reaction>
</comment>
<evidence type="ECO:0000313" key="7">
    <source>
        <dbReference type="EMBL" id="RRS01566.1"/>
    </source>
</evidence>
<name>A0A426V3W3_9ACTN</name>
<dbReference type="PANTHER" id="PTHR31776">
    <property type="entry name" value="ALPHA-L-ARABINOFURANOSIDASE 1"/>
    <property type="match status" value="1"/>
</dbReference>
<keyword evidence="4" id="KW-0732">Signal</keyword>
<protein>
    <recommendedName>
        <fullName evidence="3">non-reducing end alpha-L-arabinofuranosidase</fullName>
        <ecNumber evidence="3">3.2.1.55</ecNumber>
    </recommendedName>
</protein>
<dbReference type="SUPFAM" id="SSF51445">
    <property type="entry name" value="(Trans)glycosidases"/>
    <property type="match status" value="1"/>
</dbReference>
<dbReference type="Proteomes" id="UP000277256">
    <property type="component" value="Unassembled WGS sequence"/>
</dbReference>
<dbReference type="SMART" id="SM00813">
    <property type="entry name" value="Alpha-L-AF_C"/>
    <property type="match status" value="1"/>
</dbReference>
<evidence type="ECO:0000256" key="3">
    <source>
        <dbReference type="ARBA" id="ARBA00012670"/>
    </source>
</evidence>
<evidence type="ECO:0000256" key="2">
    <source>
        <dbReference type="ARBA" id="ARBA00007186"/>
    </source>
</evidence>
<feature type="domain" description="Alpha-L-arabinofuranosidase C-terminal" evidence="6">
    <location>
        <begin position="420"/>
        <end position="743"/>
    </location>
</feature>
<dbReference type="PANTHER" id="PTHR31776:SF26">
    <property type="entry name" value="SECRETED ARABINOSIDASE"/>
    <property type="match status" value="1"/>
</dbReference>
<accession>A0A426V3W3</accession>
<dbReference type="Gene3D" id="3.20.20.80">
    <property type="entry name" value="Glycosidases"/>
    <property type="match status" value="1"/>
</dbReference>
<dbReference type="InterPro" id="IPR010720">
    <property type="entry name" value="Alpha-L-AF_C"/>
</dbReference>
<sequence length="752" mass="81070">MSQRFTVRVGDAVADAAPDLWGLFIEDLNDALDGGLNAERIRNGDFEFDPAEREGFHPLTGWTTEGAVAVRTAAPLHRNNARHARLTGPAAIANGGWDGVGAARGERLRLCLFARSDTDTAIDVQLGGGLAVGTLAVRKGDWQYLETDLEATAGGRGELRLAVPAGAVVDLDAVSLRPLGEDGEPLTFRPDLLQALKDLRPSFIRFPGGCLAHGYGLANVYHWKDSIGPRHERVQAFNIWRYHQSRQIGYLEFFELCEAVGATAIPIVAAGVCCQNSPGGQHAVPEAEMDAYVQDVLDLVEFANGGPATKWGRGRAELGHPEPFGLRYLGIGNEDEITEQFKDRYARIEDALRAAHPEITPIGTAGPAPSGRDYEAGRAFARERATPIVDEHGYQNPRWYHQNIDRWNAYDPDGPRVYLGEYAAWSSRVRSALAEAAYMVAMERRPDVVRLASYAPLLARVGHSQWQPDLVYFTADEVRPSASYYVQQAFGTERGQRVHAVELDGVEPLPVALPPAGSAVLKSPRAAAAFTGIVLDGHPVPDANTSAGGDGVVLGAIDPAACALAFTVRRGEGEDGVEVRLGPEEPGSSLTVHIGGWQNRSTSVSRSDDGIGSTDDWPRPWTGLRDEPVRVEIRLDGPRVRVWVDGALRHDYEQDLRPEQRVVAGVLSREGERGTEYVVRLVNAEDTAKTAHLDLPGPATAAVTLLAGAGPDDGEVFHASPVTPVGVRAEGDDGVDIELPPWSFATAVVTAT</sequence>
<dbReference type="InterPro" id="IPR051563">
    <property type="entry name" value="Glycosyl_Hydrolase_51"/>
</dbReference>
<organism evidence="7 8">
    <name type="scientific">Glycomyces terrestris</name>
    <dbReference type="NCBI Taxonomy" id="2493553"/>
    <lineage>
        <taxon>Bacteria</taxon>
        <taxon>Bacillati</taxon>
        <taxon>Actinomycetota</taxon>
        <taxon>Actinomycetes</taxon>
        <taxon>Glycomycetales</taxon>
        <taxon>Glycomycetaceae</taxon>
        <taxon>Glycomyces</taxon>
    </lineage>
</organism>
<keyword evidence="5" id="KW-0378">Hydrolase</keyword>